<dbReference type="SUPFAM" id="SSF46785">
    <property type="entry name" value="Winged helix' DNA-binding domain"/>
    <property type="match status" value="1"/>
</dbReference>
<evidence type="ECO:0000313" key="6">
    <source>
        <dbReference type="Proteomes" id="UP000744769"/>
    </source>
</evidence>
<protein>
    <submittedName>
        <fullName evidence="5">Helix-turn-helix transcriptional regulator</fullName>
    </submittedName>
</protein>
<sequence>MDTMHTDNADELAAIMRALADPVRIRILRLVADAGELTCSPLAEALDLPQSTLSRHLRVLRESGLAYSRPDGAHRWVGVNADAVNARHPGLLASLLALG</sequence>
<keyword evidence="3" id="KW-0804">Transcription</keyword>
<keyword evidence="1" id="KW-0805">Transcription regulation</keyword>
<comment type="caution">
    <text evidence="5">The sequence shown here is derived from an EMBL/GenBank/DDBJ whole genome shotgun (WGS) entry which is preliminary data.</text>
</comment>
<evidence type="ECO:0000259" key="4">
    <source>
        <dbReference type="PROSITE" id="PS50987"/>
    </source>
</evidence>
<dbReference type="NCBIfam" id="NF033788">
    <property type="entry name" value="HTH_metalloreg"/>
    <property type="match status" value="1"/>
</dbReference>
<dbReference type="PANTHER" id="PTHR33154:SF12">
    <property type="entry name" value="TRANSCRIPTIONAL REGULATORY PROTEIN"/>
    <property type="match status" value="1"/>
</dbReference>
<dbReference type="RefSeq" id="WP_166194772.1">
    <property type="nucleotide sequence ID" value="NZ_JAAOIV010000003.1"/>
</dbReference>
<dbReference type="Gene3D" id="1.10.10.10">
    <property type="entry name" value="Winged helix-like DNA-binding domain superfamily/Winged helix DNA-binding domain"/>
    <property type="match status" value="1"/>
</dbReference>
<evidence type="ECO:0000256" key="2">
    <source>
        <dbReference type="ARBA" id="ARBA00023125"/>
    </source>
</evidence>
<dbReference type="InterPro" id="IPR036388">
    <property type="entry name" value="WH-like_DNA-bd_sf"/>
</dbReference>
<dbReference type="SMART" id="SM00418">
    <property type="entry name" value="HTH_ARSR"/>
    <property type="match status" value="1"/>
</dbReference>
<accession>A0A967E9M7</accession>
<dbReference type="PRINTS" id="PR00778">
    <property type="entry name" value="HTHARSR"/>
</dbReference>
<feature type="domain" description="HTH arsR-type" evidence="4">
    <location>
        <begin position="4"/>
        <end position="99"/>
    </location>
</feature>
<proteinExistence type="predicted"/>
<dbReference type="InterPro" id="IPR036390">
    <property type="entry name" value="WH_DNA-bd_sf"/>
</dbReference>
<dbReference type="InterPro" id="IPR011991">
    <property type="entry name" value="ArsR-like_HTH"/>
</dbReference>
<dbReference type="Pfam" id="PF12840">
    <property type="entry name" value="HTH_20"/>
    <property type="match status" value="1"/>
</dbReference>
<dbReference type="Proteomes" id="UP000744769">
    <property type="component" value="Unassembled WGS sequence"/>
</dbReference>
<organism evidence="5 6">
    <name type="scientific">Metallococcus carri</name>
    <dbReference type="NCBI Taxonomy" id="1656884"/>
    <lineage>
        <taxon>Bacteria</taxon>
        <taxon>Bacillati</taxon>
        <taxon>Actinomycetota</taxon>
        <taxon>Actinomycetes</taxon>
        <taxon>Micrococcales</taxon>
        <taxon>Dermacoccaceae</taxon>
        <taxon>Metallococcus</taxon>
    </lineage>
</organism>
<reference evidence="5" key="1">
    <citation type="submission" date="2020-03" db="EMBL/GenBank/DDBJ databases">
        <title>Draft sequencing of Calidifontibacter sp. DB0510.</title>
        <authorList>
            <person name="Kim D.-U."/>
        </authorList>
    </citation>
    <scope>NUCLEOTIDE SEQUENCE</scope>
    <source>
        <strain evidence="5">DB0510</strain>
    </source>
</reference>
<gene>
    <name evidence="5" type="ORF">G9U51_06225</name>
</gene>
<dbReference type="PROSITE" id="PS50987">
    <property type="entry name" value="HTH_ARSR_2"/>
    <property type="match status" value="1"/>
</dbReference>
<keyword evidence="2" id="KW-0238">DNA-binding</keyword>
<dbReference type="InterPro" id="IPR051081">
    <property type="entry name" value="HTH_MetalResp_TranReg"/>
</dbReference>
<evidence type="ECO:0000256" key="3">
    <source>
        <dbReference type="ARBA" id="ARBA00023163"/>
    </source>
</evidence>
<dbReference type="AlphaFoldDB" id="A0A967E9M7"/>
<name>A0A967E9M7_9MICO</name>
<dbReference type="PANTHER" id="PTHR33154">
    <property type="entry name" value="TRANSCRIPTIONAL REGULATOR, ARSR FAMILY"/>
    <property type="match status" value="1"/>
</dbReference>
<dbReference type="EMBL" id="JAAOIV010000003">
    <property type="protein sequence ID" value="NHN55380.1"/>
    <property type="molecule type" value="Genomic_DNA"/>
</dbReference>
<evidence type="ECO:0000256" key="1">
    <source>
        <dbReference type="ARBA" id="ARBA00023015"/>
    </source>
</evidence>
<evidence type="ECO:0000313" key="5">
    <source>
        <dbReference type="EMBL" id="NHN55380.1"/>
    </source>
</evidence>
<dbReference type="CDD" id="cd00090">
    <property type="entry name" value="HTH_ARSR"/>
    <property type="match status" value="1"/>
</dbReference>
<keyword evidence="6" id="KW-1185">Reference proteome</keyword>
<dbReference type="GO" id="GO:0003700">
    <property type="term" value="F:DNA-binding transcription factor activity"/>
    <property type="evidence" value="ECO:0007669"/>
    <property type="project" value="InterPro"/>
</dbReference>
<dbReference type="InterPro" id="IPR001845">
    <property type="entry name" value="HTH_ArsR_DNA-bd_dom"/>
</dbReference>
<dbReference type="GO" id="GO:0003677">
    <property type="term" value="F:DNA binding"/>
    <property type="evidence" value="ECO:0007669"/>
    <property type="project" value="UniProtKB-KW"/>
</dbReference>